<sequence>MAYVAVSATIQLNDKDFARLAAAEGFVLLTTKETKLPAENFSIKVWSRARTVLPEKFVRLGITVTEK</sequence>
<dbReference type="EMBL" id="QGNZ01000004">
    <property type="protein sequence ID" value="PWS26283.1"/>
    <property type="molecule type" value="Genomic_DNA"/>
</dbReference>
<dbReference type="Proteomes" id="UP000245379">
    <property type="component" value="Unassembled WGS sequence"/>
</dbReference>
<evidence type="ECO:0000313" key="2">
    <source>
        <dbReference type="Proteomes" id="UP000245379"/>
    </source>
</evidence>
<name>A0A317EKA6_9SPHI</name>
<proteinExistence type="predicted"/>
<dbReference type="AlphaFoldDB" id="A0A317EKA6"/>
<comment type="caution">
    <text evidence="1">The sequence shown here is derived from an EMBL/GenBank/DDBJ whole genome shotgun (WGS) entry which is preliminary data.</text>
</comment>
<organism evidence="1 2">
    <name type="scientific">Pedobacter yonginense</name>
    <dbReference type="NCBI Taxonomy" id="651869"/>
    <lineage>
        <taxon>Bacteria</taxon>
        <taxon>Pseudomonadati</taxon>
        <taxon>Bacteroidota</taxon>
        <taxon>Sphingobacteriia</taxon>
        <taxon>Sphingobacteriales</taxon>
        <taxon>Sphingobacteriaceae</taxon>
        <taxon>Pedobacter</taxon>
    </lineage>
</organism>
<keyword evidence="2" id="KW-1185">Reference proteome</keyword>
<reference evidence="1 2" key="1">
    <citation type="submission" date="2018-05" db="EMBL/GenBank/DDBJ databases">
        <title>Pedobacter paludis sp. nov., isolated from wetland soil.</title>
        <authorList>
            <person name="Zhang Y."/>
            <person name="Wang G."/>
        </authorList>
    </citation>
    <scope>NUCLEOTIDE SEQUENCE [LARGE SCALE GENOMIC DNA]</scope>
    <source>
        <strain evidence="1 2">KCTC22721</strain>
    </source>
</reference>
<protein>
    <submittedName>
        <fullName evidence="1">Uncharacterized protein</fullName>
    </submittedName>
</protein>
<evidence type="ECO:0000313" key="1">
    <source>
        <dbReference type="EMBL" id="PWS26283.1"/>
    </source>
</evidence>
<accession>A0A317EKA6</accession>
<gene>
    <name evidence="1" type="ORF">DHW03_15965</name>
</gene>